<dbReference type="PANTHER" id="PTHR46472:SF1">
    <property type="entry name" value="NUCLEOREDOXIN"/>
    <property type="match status" value="1"/>
</dbReference>
<dbReference type="InterPro" id="IPR013766">
    <property type="entry name" value="Thioredoxin_domain"/>
</dbReference>
<dbReference type="GO" id="GO:0004791">
    <property type="term" value="F:thioredoxin-disulfide reductase (NADPH) activity"/>
    <property type="evidence" value="ECO:0007669"/>
    <property type="project" value="TreeGrafter"/>
</dbReference>
<gene>
    <name evidence="2" type="ORF">CINCED_3A013744</name>
</gene>
<dbReference type="GO" id="GO:0031397">
    <property type="term" value="P:negative regulation of protein ubiquitination"/>
    <property type="evidence" value="ECO:0007669"/>
    <property type="project" value="TreeGrafter"/>
</dbReference>
<protein>
    <submittedName>
        <fullName evidence="2">Thioredoxin domain,Thioredoxin-like fold</fullName>
    </submittedName>
</protein>
<accession>A0A5E4MJ25</accession>
<dbReference type="GO" id="GO:0030178">
    <property type="term" value="P:negative regulation of Wnt signaling pathway"/>
    <property type="evidence" value="ECO:0007669"/>
    <property type="project" value="TreeGrafter"/>
</dbReference>
<dbReference type="Proteomes" id="UP000325440">
    <property type="component" value="Unassembled WGS sequence"/>
</dbReference>
<dbReference type="SUPFAM" id="SSF52833">
    <property type="entry name" value="Thioredoxin-like"/>
    <property type="match status" value="1"/>
</dbReference>
<name>A0A5E4MJ25_9HEMI</name>
<dbReference type="PROSITE" id="PS51352">
    <property type="entry name" value="THIOREDOXIN_2"/>
    <property type="match status" value="1"/>
</dbReference>
<organism evidence="2 3">
    <name type="scientific">Cinara cedri</name>
    <dbReference type="NCBI Taxonomy" id="506608"/>
    <lineage>
        <taxon>Eukaryota</taxon>
        <taxon>Metazoa</taxon>
        <taxon>Ecdysozoa</taxon>
        <taxon>Arthropoda</taxon>
        <taxon>Hexapoda</taxon>
        <taxon>Insecta</taxon>
        <taxon>Pterygota</taxon>
        <taxon>Neoptera</taxon>
        <taxon>Paraneoptera</taxon>
        <taxon>Hemiptera</taxon>
        <taxon>Sternorrhyncha</taxon>
        <taxon>Aphidomorpha</taxon>
        <taxon>Aphidoidea</taxon>
        <taxon>Aphididae</taxon>
        <taxon>Lachninae</taxon>
        <taxon>Cinara</taxon>
    </lineage>
</organism>
<keyword evidence="3" id="KW-1185">Reference proteome</keyword>
<evidence type="ECO:0000313" key="2">
    <source>
        <dbReference type="EMBL" id="VVC32235.1"/>
    </source>
</evidence>
<dbReference type="AlphaFoldDB" id="A0A5E4MJ25"/>
<dbReference type="GO" id="GO:0005634">
    <property type="term" value="C:nucleus"/>
    <property type="evidence" value="ECO:0007669"/>
    <property type="project" value="TreeGrafter"/>
</dbReference>
<feature type="domain" description="Thioredoxin" evidence="1">
    <location>
        <begin position="141"/>
        <end position="294"/>
    </location>
</feature>
<dbReference type="EMBL" id="CABPRJ010000954">
    <property type="protein sequence ID" value="VVC32235.1"/>
    <property type="molecule type" value="Genomic_DNA"/>
</dbReference>
<dbReference type="InterPro" id="IPR036249">
    <property type="entry name" value="Thioredoxin-like_sf"/>
</dbReference>
<evidence type="ECO:0000313" key="3">
    <source>
        <dbReference type="Proteomes" id="UP000325440"/>
    </source>
</evidence>
<dbReference type="Pfam" id="PF13905">
    <property type="entry name" value="Thioredoxin_8"/>
    <property type="match status" value="1"/>
</dbReference>
<proteinExistence type="predicted"/>
<dbReference type="InterPro" id="IPR012336">
    <property type="entry name" value="Thioredoxin-like_fold"/>
</dbReference>
<dbReference type="PANTHER" id="PTHR46472">
    <property type="entry name" value="NUCLEOREDOXIN"/>
    <property type="match status" value="1"/>
</dbReference>
<dbReference type="OrthoDB" id="9440957at2759"/>
<reference evidence="2 3" key="1">
    <citation type="submission" date="2019-08" db="EMBL/GenBank/DDBJ databases">
        <authorList>
            <person name="Alioto T."/>
            <person name="Alioto T."/>
            <person name="Gomez Garrido J."/>
        </authorList>
    </citation>
    <scope>NUCLEOTIDE SEQUENCE [LARGE SCALE GENOMIC DNA]</scope>
</reference>
<evidence type="ECO:0000259" key="1">
    <source>
        <dbReference type="PROSITE" id="PS51352"/>
    </source>
</evidence>
<sequence length="413" mass="47434">MAAELCLSSRLIELLGDRLLYGSTTVEINESTFNGSLIALYFVPLGNETVHTNDLRDLYKTVNENEKTLSIIQICYPDTAVDRKCFDGLTNNVPWYSVLYENVEKRIRLRHKYHVENGETLLILNDNRLEKVHTRNGLKLLSCGKSFPWMEFWNEKVCQDALKLFSKEANDTIYGLYFSAHWCPPCKAFIPQLIHAYNSIKNKIKFEIIFISSDRSEQSYNSHALLMPWLSIPYTNTTLRQDLTECFNVRGIPYLVLIDKNGNIITENARAEIIEDPDGLYFPWRKRFVYSLSSRLLPKLQNYPAVVLFIEGDQEEELELAEGVLLPIAQQVARTKTNALYDLLFFIAPDDGTSDTLRHFARLADDAAPLLTLIDIPMARISVMEYGIHITEKSIMNFVRGFFDGTMIFSPIL</sequence>
<dbReference type="Gene3D" id="3.40.30.10">
    <property type="entry name" value="Glutaredoxin"/>
    <property type="match status" value="2"/>
</dbReference>